<dbReference type="OrthoDB" id="79121at203691"/>
<dbReference type="AlphaFoldDB" id="F0RZH3"/>
<protein>
    <submittedName>
        <fullName evidence="1">ADP-ribosylation/Crystallin J1</fullName>
    </submittedName>
</protein>
<dbReference type="InterPro" id="IPR005502">
    <property type="entry name" value="Ribosyl_crysJ1"/>
</dbReference>
<evidence type="ECO:0000313" key="2">
    <source>
        <dbReference type="Proteomes" id="UP000008466"/>
    </source>
</evidence>
<dbReference type="Gene3D" id="1.10.4080.10">
    <property type="entry name" value="ADP-ribosylation/Crystallin J1"/>
    <property type="match status" value="1"/>
</dbReference>
<proteinExistence type="predicted"/>
<accession>F0RZH3</accession>
<sequence length="314" mass="34385">MDNQEKAIAILTGWYTGDGMGSQTDGMEASEVEVLCPEGIQELYTLEEVRPLCGMSSDVSDLPTLLGLSIASNKACDVHHVKASYRKYIQEGDGPSEHVSHILQTEPSKADHSLSLTRSPIHGILKVSQSQGKWLTFLKAENQITSSSDLSLQAALLLSYGFASLLEQGYDQGLTFVTELQSFAKRSRFDERIITCLQAAINQKPLPLYDAKQSTFVLTTLLVVMHTLIAFDSYEAGMQALVMRGGNARLTCAVYGGLAAGLYGSQCIPERWIDEIFPSAALESMIKKQTLFKRETIHMEKLAASLAKSLLELA</sequence>
<reference evidence="2" key="1">
    <citation type="submission" date="2011-02" db="EMBL/GenBank/DDBJ databases">
        <title>Complete sequence of Spirochaeta sp. Buddy.</title>
        <authorList>
            <person name="Lucas S."/>
            <person name="Copeland A."/>
            <person name="Lapidus A."/>
            <person name="Cheng J.-F."/>
            <person name="Goodwin L."/>
            <person name="Pitluck S."/>
            <person name="Zeytun A."/>
            <person name="Detter J.C."/>
            <person name="Han C."/>
            <person name="Tapia R."/>
            <person name="Land M."/>
            <person name="Hauser L."/>
            <person name="Kyrpides N."/>
            <person name="Ivanova N."/>
            <person name="Mikhailova N."/>
            <person name="Pagani I."/>
            <person name="Ritalahti K.M."/>
            <person name="Loeffler F.E."/>
            <person name="Woyke T."/>
        </authorList>
    </citation>
    <scope>NUCLEOTIDE SEQUENCE [LARGE SCALE GENOMIC DNA]</scope>
    <source>
        <strain evidence="2">ATCC BAA-1886 / DSM 22777 / Buddy</strain>
    </source>
</reference>
<name>F0RZH3_SPHGB</name>
<keyword evidence="2" id="KW-1185">Reference proteome</keyword>
<dbReference type="EMBL" id="CP002541">
    <property type="protein sequence ID" value="ADY13525.1"/>
    <property type="molecule type" value="Genomic_DNA"/>
</dbReference>
<evidence type="ECO:0000313" key="1">
    <source>
        <dbReference type="EMBL" id="ADY13525.1"/>
    </source>
</evidence>
<dbReference type="Pfam" id="PF03747">
    <property type="entry name" value="ADP_ribosyl_GH"/>
    <property type="match status" value="1"/>
</dbReference>
<dbReference type="RefSeq" id="WP_013607375.1">
    <property type="nucleotide sequence ID" value="NC_015152.1"/>
</dbReference>
<dbReference type="Proteomes" id="UP000008466">
    <property type="component" value="Chromosome"/>
</dbReference>
<dbReference type="InterPro" id="IPR036705">
    <property type="entry name" value="Ribosyl_crysJ1_sf"/>
</dbReference>
<organism evidence="1 2">
    <name type="scientific">Sphaerochaeta globosa (strain ATCC BAA-1886 / DSM 22777 / Buddy)</name>
    <name type="common">Spirochaeta sp. (strain Buddy)</name>
    <dbReference type="NCBI Taxonomy" id="158189"/>
    <lineage>
        <taxon>Bacteria</taxon>
        <taxon>Pseudomonadati</taxon>
        <taxon>Spirochaetota</taxon>
        <taxon>Spirochaetia</taxon>
        <taxon>Spirochaetales</taxon>
        <taxon>Sphaerochaetaceae</taxon>
        <taxon>Sphaerochaeta</taxon>
    </lineage>
</organism>
<dbReference type="HOGENOM" id="CLU_885384_0_0_12"/>
<dbReference type="eggNOG" id="COG1397">
    <property type="taxonomic scope" value="Bacteria"/>
</dbReference>
<dbReference type="KEGG" id="sbu:SpiBuddy_1700"/>
<dbReference type="STRING" id="158189.SpiBuddy_1700"/>
<gene>
    <name evidence="1" type="ordered locus">SpiBuddy_1700</name>
</gene>
<dbReference type="SUPFAM" id="SSF101478">
    <property type="entry name" value="ADP-ribosylglycohydrolase"/>
    <property type="match status" value="1"/>
</dbReference>